<comment type="caution">
    <text evidence="1">The sequence shown here is derived from an EMBL/GenBank/DDBJ whole genome shotgun (WGS) entry which is preliminary data.</text>
</comment>
<gene>
    <name evidence="1" type="ORF">Tco_0892149</name>
</gene>
<sequence>MGENTTDNKRKWEGNNNNYNYNYNQNKRQEVAKFYTAGKTDKGQAIWPETVDPLPEQRIGETKTTRGTHLPVMVVDKEGIT</sequence>
<evidence type="ECO:0000313" key="2">
    <source>
        <dbReference type="Proteomes" id="UP001151760"/>
    </source>
</evidence>
<evidence type="ECO:0000313" key="1">
    <source>
        <dbReference type="EMBL" id="GJT22212.1"/>
    </source>
</evidence>
<accession>A0ABQ5C833</accession>
<protein>
    <submittedName>
        <fullName evidence="1">Uncharacterized protein</fullName>
    </submittedName>
</protein>
<dbReference type="EMBL" id="BQNB010013951">
    <property type="protein sequence ID" value="GJT22212.1"/>
    <property type="molecule type" value="Genomic_DNA"/>
</dbReference>
<name>A0ABQ5C833_9ASTR</name>
<organism evidence="1 2">
    <name type="scientific">Tanacetum coccineum</name>
    <dbReference type="NCBI Taxonomy" id="301880"/>
    <lineage>
        <taxon>Eukaryota</taxon>
        <taxon>Viridiplantae</taxon>
        <taxon>Streptophyta</taxon>
        <taxon>Embryophyta</taxon>
        <taxon>Tracheophyta</taxon>
        <taxon>Spermatophyta</taxon>
        <taxon>Magnoliopsida</taxon>
        <taxon>eudicotyledons</taxon>
        <taxon>Gunneridae</taxon>
        <taxon>Pentapetalae</taxon>
        <taxon>asterids</taxon>
        <taxon>campanulids</taxon>
        <taxon>Asterales</taxon>
        <taxon>Asteraceae</taxon>
        <taxon>Asteroideae</taxon>
        <taxon>Anthemideae</taxon>
        <taxon>Anthemidinae</taxon>
        <taxon>Tanacetum</taxon>
    </lineage>
</organism>
<reference evidence="1" key="1">
    <citation type="journal article" date="2022" name="Int. J. Mol. Sci.">
        <title>Draft Genome of Tanacetum Coccineum: Genomic Comparison of Closely Related Tanacetum-Family Plants.</title>
        <authorList>
            <person name="Yamashiro T."/>
            <person name="Shiraishi A."/>
            <person name="Nakayama K."/>
            <person name="Satake H."/>
        </authorList>
    </citation>
    <scope>NUCLEOTIDE SEQUENCE</scope>
</reference>
<keyword evidence="2" id="KW-1185">Reference proteome</keyword>
<proteinExistence type="predicted"/>
<dbReference type="Proteomes" id="UP001151760">
    <property type="component" value="Unassembled WGS sequence"/>
</dbReference>
<reference evidence="1" key="2">
    <citation type="submission" date="2022-01" db="EMBL/GenBank/DDBJ databases">
        <authorList>
            <person name="Yamashiro T."/>
            <person name="Shiraishi A."/>
            <person name="Satake H."/>
            <person name="Nakayama K."/>
        </authorList>
    </citation>
    <scope>NUCLEOTIDE SEQUENCE</scope>
</reference>